<evidence type="ECO:0000256" key="6">
    <source>
        <dbReference type="ARBA" id="ARBA00023136"/>
    </source>
</evidence>
<name>A0A3E1K6P3_9GAMM</name>
<evidence type="ECO:0000256" key="3">
    <source>
        <dbReference type="ARBA" id="ARBA00022452"/>
    </source>
</evidence>
<dbReference type="InterPro" id="IPR000531">
    <property type="entry name" value="Beta-barrel_TonB"/>
</dbReference>
<dbReference type="PROSITE" id="PS52016">
    <property type="entry name" value="TONB_DEPENDENT_REC_3"/>
    <property type="match status" value="1"/>
</dbReference>
<evidence type="ECO:0000256" key="2">
    <source>
        <dbReference type="ARBA" id="ARBA00022448"/>
    </source>
</evidence>
<organism evidence="14 15">
    <name type="scientific">Wenzhouxiangella sediminis</name>
    <dbReference type="NCBI Taxonomy" id="1792836"/>
    <lineage>
        <taxon>Bacteria</taxon>
        <taxon>Pseudomonadati</taxon>
        <taxon>Pseudomonadota</taxon>
        <taxon>Gammaproteobacteria</taxon>
        <taxon>Chromatiales</taxon>
        <taxon>Wenzhouxiangellaceae</taxon>
        <taxon>Wenzhouxiangella</taxon>
    </lineage>
</organism>
<keyword evidence="15" id="KW-1185">Reference proteome</keyword>
<keyword evidence="5 9" id="KW-0798">TonB box</keyword>
<keyword evidence="11" id="KW-0732">Signal</keyword>
<dbReference type="PANTHER" id="PTHR30069">
    <property type="entry name" value="TONB-DEPENDENT OUTER MEMBRANE RECEPTOR"/>
    <property type="match status" value="1"/>
</dbReference>
<keyword evidence="3 8" id="KW-1134">Transmembrane beta strand</keyword>
<comment type="caution">
    <text evidence="14">The sequence shown here is derived from an EMBL/GenBank/DDBJ whole genome shotgun (WGS) entry which is preliminary data.</text>
</comment>
<feature type="region of interest" description="Disordered" evidence="10">
    <location>
        <begin position="222"/>
        <end position="242"/>
    </location>
</feature>
<dbReference type="GO" id="GO:0044718">
    <property type="term" value="P:siderophore transmembrane transport"/>
    <property type="evidence" value="ECO:0007669"/>
    <property type="project" value="TreeGrafter"/>
</dbReference>
<dbReference type="InterPro" id="IPR039426">
    <property type="entry name" value="TonB-dep_rcpt-like"/>
</dbReference>
<evidence type="ECO:0000256" key="9">
    <source>
        <dbReference type="RuleBase" id="RU003357"/>
    </source>
</evidence>
<keyword evidence="6 8" id="KW-0472">Membrane</keyword>
<keyword evidence="14" id="KW-0675">Receptor</keyword>
<dbReference type="PANTHER" id="PTHR30069:SF40">
    <property type="entry name" value="TONB-DEPENDENT RECEPTOR NMB0964-RELATED"/>
    <property type="match status" value="1"/>
</dbReference>
<comment type="similarity">
    <text evidence="8 9">Belongs to the TonB-dependent receptor family.</text>
</comment>
<feature type="domain" description="TonB-dependent receptor plug" evidence="13">
    <location>
        <begin position="52"/>
        <end position="157"/>
    </location>
</feature>
<dbReference type="Pfam" id="PF07715">
    <property type="entry name" value="Plug"/>
    <property type="match status" value="1"/>
</dbReference>
<reference evidence="14 15" key="1">
    <citation type="submission" date="2018-08" db="EMBL/GenBank/DDBJ databases">
        <title>Wenzhouxiangella salilacus sp. nov., a novel bacterium isolated from a saline lake in Xinjiang Province, China.</title>
        <authorList>
            <person name="Han S."/>
        </authorList>
    </citation>
    <scope>NUCLEOTIDE SEQUENCE [LARGE SCALE GENOMIC DNA]</scope>
    <source>
        <strain evidence="14 15">XDB06</strain>
    </source>
</reference>
<evidence type="ECO:0000313" key="14">
    <source>
        <dbReference type="EMBL" id="RFF29682.1"/>
    </source>
</evidence>
<evidence type="ECO:0000256" key="10">
    <source>
        <dbReference type="SAM" id="MobiDB-lite"/>
    </source>
</evidence>
<keyword evidence="4 8" id="KW-0812">Transmembrane</keyword>
<dbReference type="OrthoDB" id="9815954at2"/>
<evidence type="ECO:0000256" key="5">
    <source>
        <dbReference type="ARBA" id="ARBA00023077"/>
    </source>
</evidence>
<feature type="domain" description="TonB-dependent receptor-like beta-barrel" evidence="12">
    <location>
        <begin position="322"/>
        <end position="708"/>
    </location>
</feature>
<dbReference type="InterPro" id="IPR037066">
    <property type="entry name" value="Plug_dom_sf"/>
</dbReference>
<dbReference type="Proteomes" id="UP000260351">
    <property type="component" value="Unassembled WGS sequence"/>
</dbReference>
<dbReference type="GO" id="GO:0015344">
    <property type="term" value="F:siderophore uptake transmembrane transporter activity"/>
    <property type="evidence" value="ECO:0007669"/>
    <property type="project" value="TreeGrafter"/>
</dbReference>
<evidence type="ECO:0000256" key="11">
    <source>
        <dbReference type="SAM" id="SignalP"/>
    </source>
</evidence>
<evidence type="ECO:0000256" key="7">
    <source>
        <dbReference type="ARBA" id="ARBA00023237"/>
    </source>
</evidence>
<comment type="subcellular location">
    <subcellularLocation>
        <location evidence="1 8">Cell outer membrane</location>
        <topology evidence="1 8">Multi-pass membrane protein</topology>
    </subcellularLocation>
</comment>
<evidence type="ECO:0000313" key="15">
    <source>
        <dbReference type="Proteomes" id="UP000260351"/>
    </source>
</evidence>
<keyword evidence="2 8" id="KW-0813">Transport</keyword>
<dbReference type="InterPro" id="IPR036942">
    <property type="entry name" value="Beta-barrel_TonB_sf"/>
</dbReference>
<dbReference type="EMBL" id="QUZK01000042">
    <property type="protein sequence ID" value="RFF29682.1"/>
    <property type="molecule type" value="Genomic_DNA"/>
</dbReference>
<accession>A0A3E1K6P3</accession>
<evidence type="ECO:0000256" key="1">
    <source>
        <dbReference type="ARBA" id="ARBA00004571"/>
    </source>
</evidence>
<evidence type="ECO:0000259" key="12">
    <source>
        <dbReference type="Pfam" id="PF00593"/>
    </source>
</evidence>
<gene>
    <name evidence="14" type="ORF">DZC52_11365</name>
</gene>
<dbReference type="InterPro" id="IPR012910">
    <property type="entry name" value="Plug_dom"/>
</dbReference>
<dbReference type="Pfam" id="PF00593">
    <property type="entry name" value="TonB_dep_Rec_b-barrel"/>
    <property type="match status" value="1"/>
</dbReference>
<dbReference type="SUPFAM" id="SSF56935">
    <property type="entry name" value="Porins"/>
    <property type="match status" value="1"/>
</dbReference>
<evidence type="ECO:0000256" key="4">
    <source>
        <dbReference type="ARBA" id="ARBA00022692"/>
    </source>
</evidence>
<dbReference type="Gene3D" id="2.40.170.20">
    <property type="entry name" value="TonB-dependent receptor, beta-barrel domain"/>
    <property type="match status" value="1"/>
</dbReference>
<protein>
    <submittedName>
        <fullName evidence="14">TonB-dependent receptor</fullName>
    </submittedName>
</protein>
<dbReference type="GO" id="GO:0009279">
    <property type="term" value="C:cell outer membrane"/>
    <property type="evidence" value="ECO:0007669"/>
    <property type="project" value="UniProtKB-SubCell"/>
</dbReference>
<feature type="chain" id="PRO_5017708406" evidence="11">
    <location>
        <begin position="23"/>
        <end position="740"/>
    </location>
</feature>
<dbReference type="Gene3D" id="2.170.130.10">
    <property type="entry name" value="TonB-dependent receptor, plug domain"/>
    <property type="match status" value="1"/>
</dbReference>
<dbReference type="AlphaFoldDB" id="A0A3E1K6P3"/>
<feature type="signal peptide" evidence="11">
    <location>
        <begin position="1"/>
        <end position="22"/>
    </location>
</feature>
<evidence type="ECO:0000256" key="8">
    <source>
        <dbReference type="PROSITE-ProRule" id="PRU01360"/>
    </source>
</evidence>
<feature type="compositionally biased region" description="Basic and acidic residues" evidence="10">
    <location>
        <begin position="225"/>
        <end position="237"/>
    </location>
</feature>
<evidence type="ECO:0000259" key="13">
    <source>
        <dbReference type="Pfam" id="PF07715"/>
    </source>
</evidence>
<proteinExistence type="inferred from homology"/>
<sequence length="740" mass="81679">METPMIRSILLAAGLLPVAALAQEANQEPESHTERGELEKMVVSALPIARSKLDSAQPIDVLFGEELDDRRGMTLGETLMQQPGVHSTSYGPGAGRPVIRGLGGGRVQVLEDSLPAVDVSAQSDDHAVSVEPMLIDRVEILRGPATLLFGSGAVGGVVNVINGRIPDSVPDRALEGRFELRGNTVADERTGVLRLDGGSGNWAWNVSGSWRDADDYEIPGVAEAGHSEDDGHDHEDDSGILPNSFVESRSGSAGLSWFGSRGFFGVSLKQYETEYGIPAPHAAHGEEEEEHGHDDHGLDAFRYVLLSEDDHGEEDHEGEDVYIDLEQTRWDAKGALNEPLPGFTRATLRASYSEYTHAERAVESGHSEEEPDHADEHAHTVFDVEAWNARLELEHRPVAGWRGALGFQFEDETLAAMGDEAYVPDGESLSWALFALEERDTGPLTWTLGARLERNEIEVDELIESHGHEDEHGDEHGEDHDVPLRRTFTTVSGSAGVLWRMNERWQSSLNYAYAQRAPSQADLYANGPHAATFTFERGDADLDEEVTNGMDFIVHRHGEDFDLEVSLFYNAIDDFIYLDETGEEIDGLPLRQTRQEDATFYGGELLAVWHLPRTSLGHFDLRAGYDWVRAELDSGENLPRISPARYIAGIDWHGGDFRGSLNYQHVTEADELAPNETPTDGYDMLDLNLSYFFNLGGADLEAFAKLSNLLDEEARVHTSYLKNFAPLPGRNVGFGLRGRF</sequence>
<keyword evidence="7 8" id="KW-0998">Cell outer membrane</keyword>